<keyword evidence="6" id="KW-1185">Reference proteome</keyword>
<name>A0A934PQ61_9FLAO</name>
<dbReference type="GO" id="GO:0016798">
    <property type="term" value="F:hydrolase activity, acting on glycosyl bonds"/>
    <property type="evidence" value="ECO:0007669"/>
    <property type="project" value="UniProtKB-KW"/>
</dbReference>
<gene>
    <name evidence="5" type="ORF">I5M07_12185</name>
</gene>
<keyword evidence="2" id="KW-0326">Glycosidase</keyword>
<dbReference type="Pfam" id="PF00128">
    <property type="entry name" value="Alpha-amylase"/>
    <property type="match status" value="1"/>
</dbReference>
<dbReference type="PANTHER" id="PTHR10357:SF210">
    <property type="entry name" value="MALTODEXTRIN GLUCOSIDASE"/>
    <property type="match status" value="1"/>
</dbReference>
<evidence type="ECO:0000256" key="3">
    <source>
        <dbReference type="SAM" id="MobiDB-lite"/>
    </source>
</evidence>
<dbReference type="Proteomes" id="UP000609172">
    <property type="component" value="Unassembled WGS sequence"/>
</dbReference>
<evidence type="ECO:0000313" key="6">
    <source>
        <dbReference type="Proteomes" id="UP000609172"/>
    </source>
</evidence>
<organism evidence="5 6">
    <name type="scientific">Flavobacterium agrisoli</name>
    <dbReference type="NCBI Taxonomy" id="2793066"/>
    <lineage>
        <taxon>Bacteria</taxon>
        <taxon>Pseudomonadati</taxon>
        <taxon>Bacteroidota</taxon>
        <taxon>Flavobacteriia</taxon>
        <taxon>Flavobacteriales</taxon>
        <taxon>Flavobacteriaceae</taxon>
        <taxon>Flavobacterium</taxon>
    </lineage>
</organism>
<feature type="compositionally biased region" description="Polar residues" evidence="3">
    <location>
        <begin position="121"/>
        <end position="130"/>
    </location>
</feature>
<dbReference type="InterPro" id="IPR013780">
    <property type="entry name" value="Glyco_hydro_b"/>
</dbReference>
<evidence type="ECO:0000313" key="5">
    <source>
        <dbReference type="EMBL" id="MBK0370588.1"/>
    </source>
</evidence>
<comment type="caution">
    <text evidence="5">The sequence shown here is derived from an EMBL/GenBank/DDBJ whole genome shotgun (WGS) entry which is preliminary data.</text>
</comment>
<evidence type="ECO:0000256" key="2">
    <source>
        <dbReference type="ARBA" id="ARBA00023295"/>
    </source>
</evidence>
<dbReference type="Gene3D" id="2.60.40.1180">
    <property type="entry name" value="Golgi alpha-mannosidase II"/>
    <property type="match status" value="1"/>
</dbReference>
<accession>A0A934PQ61</accession>
<dbReference type="InterPro" id="IPR014756">
    <property type="entry name" value="Ig_E-set"/>
</dbReference>
<dbReference type="InterPro" id="IPR015171">
    <property type="entry name" value="Cyc-maltodext_N"/>
</dbReference>
<feature type="region of interest" description="Disordered" evidence="3">
    <location>
        <begin position="120"/>
        <end position="140"/>
    </location>
</feature>
<protein>
    <submittedName>
        <fullName evidence="5">Glycoside hydrolase family 13 protein</fullName>
    </submittedName>
</protein>
<dbReference type="InterPro" id="IPR013783">
    <property type="entry name" value="Ig-like_fold"/>
</dbReference>
<dbReference type="Pfam" id="PF09087">
    <property type="entry name" value="Cyc-maltodext_N"/>
    <property type="match status" value="1"/>
</dbReference>
<sequence length="600" mass="69892">MDFLVNPQITKVEPPFWFFGMKNPELQLMFYGPQISEFEVSTNFDCITKIVKTENPNYLFITINTHKLTESILPFYFKKEQEIVFIQKYEFKKRRENSANRKGFDAADVVYLIMPDRFANGNDQNNSSENTTEKYNRDLPAGRHGGDIEGIIKNLDYIQSLGATAIWSTPLCEDNDADFSYHTYAQSDVYKIDPRYGSNADYLRLAQEMHQRNLKLIMDYVTNHWGITHWMIQDLPTPEWIHQFKEYTETHHKRSVINDIHASQKDLEICLKGWFVPSMPDLNLENPLVLNYIKQNAIWWIEFADLDGFRVDTYNYSEPQAMANWTKAITAEYPNFNIVGEIWMPQTAQIAYWQKDSQIGALRQYNSNLPTVMDFPLMEAISKAFNEGYSNGDTGVMRLYDHFSNDFLYPNSNNILIFGENHDTQRLNQLFGNDIRKYKLTMTLLATVRGIPQLYYGSEIGMDGDKNNGDADIRKDFPGGWPNDPQNAFIASGRTEQQNQYFDFTSQLFNWRKTNNAIHSGKMTHYIPENNLYVYFRYTATQTVMVLLNNQDELQSITTQRFAENIQHYSLGRDILSNQLIDITHQILLEPKSSLILELA</sequence>
<keyword evidence="1 5" id="KW-0378">Hydrolase</keyword>
<dbReference type="InterPro" id="IPR017853">
    <property type="entry name" value="GH"/>
</dbReference>
<reference evidence="5" key="1">
    <citation type="submission" date="2020-12" db="EMBL/GenBank/DDBJ databases">
        <title>Bacterial novel species Flavobacterium sp. SE-1-e isolated from soil.</title>
        <authorList>
            <person name="Jung H.-Y."/>
        </authorList>
    </citation>
    <scope>NUCLEOTIDE SEQUENCE</scope>
    <source>
        <strain evidence="5">SE-1-e</strain>
    </source>
</reference>
<dbReference type="SUPFAM" id="SSF51011">
    <property type="entry name" value="Glycosyl hydrolase domain"/>
    <property type="match status" value="1"/>
</dbReference>
<dbReference type="PANTHER" id="PTHR10357">
    <property type="entry name" value="ALPHA-AMYLASE FAMILY MEMBER"/>
    <property type="match status" value="1"/>
</dbReference>
<dbReference type="SUPFAM" id="SSF51445">
    <property type="entry name" value="(Trans)glycosidases"/>
    <property type="match status" value="1"/>
</dbReference>
<dbReference type="EMBL" id="JAEHFV010000005">
    <property type="protein sequence ID" value="MBK0370588.1"/>
    <property type="molecule type" value="Genomic_DNA"/>
</dbReference>
<dbReference type="InterPro" id="IPR006047">
    <property type="entry name" value="GH13_cat_dom"/>
</dbReference>
<evidence type="ECO:0000256" key="1">
    <source>
        <dbReference type="ARBA" id="ARBA00022801"/>
    </source>
</evidence>
<dbReference type="RefSeq" id="WP_200106722.1">
    <property type="nucleotide sequence ID" value="NZ_JAEHFV010000005.1"/>
</dbReference>
<evidence type="ECO:0000259" key="4">
    <source>
        <dbReference type="SMART" id="SM00642"/>
    </source>
</evidence>
<dbReference type="Gene3D" id="3.20.20.80">
    <property type="entry name" value="Glycosidases"/>
    <property type="match status" value="1"/>
</dbReference>
<proteinExistence type="predicted"/>
<dbReference type="SUPFAM" id="SSF81296">
    <property type="entry name" value="E set domains"/>
    <property type="match status" value="1"/>
</dbReference>
<dbReference type="Gene3D" id="2.60.40.10">
    <property type="entry name" value="Immunoglobulins"/>
    <property type="match status" value="1"/>
</dbReference>
<dbReference type="SMART" id="SM00642">
    <property type="entry name" value="Aamy"/>
    <property type="match status" value="1"/>
</dbReference>
<feature type="compositionally biased region" description="Basic and acidic residues" evidence="3">
    <location>
        <begin position="131"/>
        <end position="140"/>
    </location>
</feature>
<feature type="domain" description="Glycosyl hydrolase family 13 catalytic" evidence="4">
    <location>
        <begin position="112"/>
        <end position="512"/>
    </location>
</feature>
<dbReference type="AlphaFoldDB" id="A0A934PQ61"/>
<dbReference type="GO" id="GO:0005975">
    <property type="term" value="P:carbohydrate metabolic process"/>
    <property type="evidence" value="ECO:0007669"/>
    <property type="project" value="InterPro"/>
</dbReference>
<dbReference type="CDD" id="cd11340">
    <property type="entry name" value="AmyAc_bac_CMD_like_3"/>
    <property type="match status" value="1"/>
</dbReference>